<evidence type="ECO:0000256" key="4">
    <source>
        <dbReference type="SAM" id="MobiDB-lite"/>
    </source>
</evidence>
<dbReference type="InterPro" id="IPR002048">
    <property type="entry name" value="EF_hand_dom"/>
</dbReference>
<evidence type="ECO:0000256" key="1">
    <source>
        <dbReference type="ARBA" id="ARBA00022723"/>
    </source>
</evidence>
<accession>A0AAV1RTS7</accession>
<keyword evidence="3" id="KW-0106">Calcium</keyword>
<dbReference type="InterPro" id="IPR039647">
    <property type="entry name" value="EF_hand_pair_protein_CML-like"/>
</dbReference>
<dbReference type="SUPFAM" id="SSF47473">
    <property type="entry name" value="EF-hand"/>
    <property type="match status" value="1"/>
</dbReference>
<name>A0AAV1RTS7_9ROSI</name>
<keyword evidence="1" id="KW-0479">Metal-binding</keyword>
<dbReference type="Gene3D" id="1.10.238.10">
    <property type="entry name" value="EF-hand"/>
    <property type="match status" value="2"/>
</dbReference>
<dbReference type="Proteomes" id="UP001314170">
    <property type="component" value="Unassembled WGS sequence"/>
</dbReference>
<feature type="domain" description="EF-hand" evidence="5">
    <location>
        <begin position="151"/>
        <end position="186"/>
    </location>
</feature>
<dbReference type="AlphaFoldDB" id="A0AAV1RTS7"/>
<reference evidence="6 7" key="1">
    <citation type="submission" date="2024-01" db="EMBL/GenBank/DDBJ databases">
        <authorList>
            <person name="Waweru B."/>
        </authorList>
    </citation>
    <scope>NUCLEOTIDE SEQUENCE [LARGE SCALE GENOMIC DNA]</scope>
</reference>
<evidence type="ECO:0000256" key="3">
    <source>
        <dbReference type="ARBA" id="ARBA00022837"/>
    </source>
</evidence>
<dbReference type="InterPro" id="IPR011992">
    <property type="entry name" value="EF-hand-dom_pair"/>
</dbReference>
<keyword evidence="7" id="KW-1185">Reference proteome</keyword>
<gene>
    <name evidence="6" type="ORF">DCAF_LOCUS13757</name>
</gene>
<dbReference type="InterPro" id="IPR018247">
    <property type="entry name" value="EF_Hand_1_Ca_BS"/>
</dbReference>
<proteinExistence type="predicted"/>
<dbReference type="SMART" id="SM00054">
    <property type="entry name" value="EFh"/>
    <property type="match status" value="3"/>
</dbReference>
<evidence type="ECO:0000259" key="5">
    <source>
        <dbReference type="PROSITE" id="PS50222"/>
    </source>
</evidence>
<dbReference type="PROSITE" id="PS50222">
    <property type="entry name" value="EF_HAND_2"/>
    <property type="match status" value="3"/>
</dbReference>
<dbReference type="GO" id="GO:0005509">
    <property type="term" value="F:calcium ion binding"/>
    <property type="evidence" value="ECO:0007669"/>
    <property type="project" value="InterPro"/>
</dbReference>
<dbReference type="PANTHER" id="PTHR10891">
    <property type="entry name" value="EF-HAND CALCIUM-BINDING DOMAIN CONTAINING PROTEIN"/>
    <property type="match status" value="1"/>
</dbReference>
<keyword evidence="2" id="KW-0677">Repeat</keyword>
<protein>
    <recommendedName>
        <fullName evidence="5">EF-hand domain-containing protein</fullName>
    </recommendedName>
</protein>
<dbReference type="EMBL" id="CAWUPB010001156">
    <property type="protein sequence ID" value="CAK7338709.1"/>
    <property type="molecule type" value="Genomic_DNA"/>
</dbReference>
<comment type="caution">
    <text evidence="6">The sequence shown here is derived from an EMBL/GenBank/DDBJ whole genome shotgun (WGS) entry which is preliminary data.</text>
</comment>
<dbReference type="Pfam" id="PF13202">
    <property type="entry name" value="EF-hand_5"/>
    <property type="match status" value="2"/>
</dbReference>
<evidence type="ECO:0000256" key="2">
    <source>
        <dbReference type="ARBA" id="ARBA00022737"/>
    </source>
</evidence>
<dbReference type="Pfam" id="PF13499">
    <property type="entry name" value="EF-hand_7"/>
    <property type="match status" value="1"/>
</dbReference>
<feature type="domain" description="EF-hand" evidence="5">
    <location>
        <begin position="15"/>
        <end position="50"/>
    </location>
</feature>
<feature type="region of interest" description="Disordered" evidence="4">
    <location>
        <begin position="76"/>
        <end position="97"/>
    </location>
</feature>
<sequence length="227" mass="25316">MLQPQDKNTASGPTAIKAHLKEFFKKCDINHDNRLSRKELKKAFDELGALFPSYRAGRGLSNADANKDGQIDMDRRSLGQSAQSLRKGKGNSLAMGRPSIGERSGLVIVSFGRARFDVRIGTSRRAAAMGCDKRIMGFRGMMSKSADGETLSKEHLKKFFMKYDINRDNRLGREELKQAFGKLGAYFPCYRAARSINHADANNDGQIDMDELSDLVNYAYKLGYTVS</sequence>
<dbReference type="CDD" id="cd00051">
    <property type="entry name" value="EFh"/>
    <property type="match status" value="2"/>
</dbReference>
<feature type="domain" description="EF-hand" evidence="5">
    <location>
        <begin position="196"/>
        <end position="222"/>
    </location>
</feature>
<evidence type="ECO:0000313" key="6">
    <source>
        <dbReference type="EMBL" id="CAK7338709.1"/>
    </source>
</evidence>
<evidence type="ECO:0000313" key="7">
    <source>
        <dbReference type="Proteomes" id="UP001314170"/>
    </source>
</evidence>
<dbReference type="PROSITE" id="PS00018">
    <property type="entry name" value="EF_HAND_1"/>
    <property type="match status" value="3"/>
</dbReference>
<organism evidence="6 7">
    <name type="scientific">Dovyalis caffra</name>
    <dbReference type="NCBI Taxonomy" id="77055"/>
    <lineage>
        <taxon>Eukaryota</taxon>
        <taxon>Viridiplantae</taxon>
        <taxon>Streptophyta</taxon>
        <taxon>Embryophyta</taxon>
        <taxon>Tracheophyta</taxon>
        <taxon>Spermatophyta</taxon>
        <taxon>Magnoliopsida</taxon>
        <taxon>eudicotyledons</taxon>
        <taxon>Gunneridae</taxon>
        <taxon>Pentapetalae</taxon>
        <taxon>rosids</taxon>
        <taxon>fabids</taxon>
        <taxon>Malpighiales</taxon>
        <taxon>Salicaceae</taxon>
        <taxon>Flacourtieae</taxon>
        <taxon>Dovyalis</taxon>
    </lineage>
</organism>